<name>A0A6N2S7M4_9ACTO</name>
<protein>
    <recommendedName>
        <fullName evidence="1">Bacterial SCP orthologue domain-containing protein</fullName>
    </recommendedName>
</protein>
<organism evidence="2">
    <name type="scientific">Schaalia odontolytica</name>
    <dbReference type="NCBI Taxonomy" id="1660"/>
    <lineage>
        <taxon>Bacteria</taxon>
        <taxon>Bacillati</taxon>
        <taxon>Actinomycetota</taxon>
        <taxon>Actinomycetes</taxon>
        <taxon>Actinomycetales</taxon>
        <taxon>Actinomycetaceae</taxon>
        <taxon>Schaalia</taxon>
    </lineage>
</organism>
<accession>A0A6N2S7M4</accession>
<dbReference type="Gene3D" id="3.30.1050.40">
    <property type="match status" value="1"/>
</dbReference>
<dbReference type="InterPro" id="IPR041629">
    <property type="entry name" value="SCP_3"/>
</dbReference>
<sequence length="123" mass="13612">MAKRRIDPAEGHSALLTWYRAPESATRQTLFTAVRYTLEEIAALHPGRSVELRVPPAGATQILPGTTHRRGTPPAVIEMSPETWLKLACGMLDWNDALSRGDLQASGQRTDLSTYLPLFSNLR</sequence>
<dbReference type="AlphaFoldDB" id="A0A6N2S7M4"/>
<reference evidence="2" key="1">
    <citation type="submission" date="2019-11" db="EMBL/GenBank/DDBJ databases">
        <authorList>
            <person name="Feng L."/>
        </authorList>
    </citation>
    <scope>NUCLEOTIDE SEQUENCE</scope>
    <source>
        <strain evidence="2">AodontolyticusLFYP35</strain>
    </source>
</reference>
<evidence type="ECO:0000313" key="2">
    <source>
        <dbReference type="EMBL" id="VYS88708.1"/>
    </source>
</evidence>
<dbReference type="SUPFAM" id="SSF55718">
    <property type="entry name" value="SCP-like"/>
    <property type="match status" value="1"/>
</dbReference>
<dbReference type="Pfam" id="PF17844">
    <property type="entry name" value="SCP_3"/>
    <property type="match status" value="1"/>
</dbReference>
<feature type="domain" description="Bacterial SCP orthologue" evidence="1">
    <location>
        <begin position="27"/>
        <end position="118"/>
    </location>
</feature>
<dbReference type="EMBL" id="CACRSM010000002">
    <property type="protein sequence ID" value="VYS88708.1"/>
    <property type="molecule type" value="Genomic_DNA"/>
</dbReference>
<gene>
    <name evidence="2" type="ORF">AOLFYP35_00706</name>
</gene>
<proteinExistence type="predicted"/>
<evidence type="ECO:0000259" key="1">
    <source>
        <dbReference type="Pfam" id="PF17844"/>
    </source>
</evidence>
<dbReference type="InterPro" id="IPR036527">
    <property type="entry name" value="SCP2_sterol-bd_dom_sf"/>
</dbReference>